<keyword evidence="6" id="KW-0226">DNA condensation</keyword>
<evidence type="ECO:0000256" key="6">
    <source>
        <dbReference type="ARBA" id="ARBA00023067"/>
    </source>
</evidence>
<dbReference type="KEGG" id="clec:106668334"/>
<dbReference type="AlphaFoldDB" id="A0A8I6RZ15"/>
<dbReference type="InterPro" id="IPR027165">
    <property type="entry name" value="CND3"/>
</dbReference>
<evidence type="ECO:0000256" key="3">
    <source>
        <dbReference type="ARBA" id="ARBA00022454"/>
    </source>
</evidence>
<evidence type="ECO:0000256" key="2">
    <source>
        <dbReference type="ARBA" id="ARBA00006533"/>
    </source>
</evidence>
<organism evidence="10 11">
    <name type="scientific">Cimex lectularius</name>
    <name type="common">Bed bug</name>
    <name type="synonym">Acanthia lectularia</name>
    <dbReference type="NCBI Taxonomy" id="79782"/>
    <lineage>
        <taxon>Eukaryota</taxon>
        <taxon>Metazoa</taxon>
        <taxon>Ecdysozoa</taxon>
        <taxon>Arthropoda</taxon>
        <taxon>Hexapoda</taxon>
        <taxon>Insecta</taxon>
        <taxon>Pterygota</taxon>
        <taxon>Neoptera</taxon>
        <taxon>Paraneoptera</taxon>
        <taxon>Hemiptera</taxon>
        <taxon>Heteroptera</taxon>
        <taxon>Panheteroptera</taxon>
        <taxon>Cimicomorpha</taxon>
        <taxon>Cimicidae</taxon>
        <taxon>Cimex</taxon>
    </lineage>
</organism>
<keyword evidence="3" id="KW-0158">Chromosome</keyword>
<dbReference type="Pfam" id="PF12719">
    <property type="entry name" value="Cnd3"/>
    <property type="match status" value="1"/>
</dbReference>
<dbReference type="InterPro" id="IPR011989">
    <property type="entry name" value="ARM-like"/>
</dbReference>
<evidence type="ECO:0000259" key="9">
    <source>
        <dbReference type="Pfam" id="PF12719"/>
    </source>
</evidence>
<dbReference type="CTD" id="36440"/>
<keyword evidence="11" id="KW-1185">Reference proteome</keyword>
<sequence>MGVEELMNTKPILGLNKTFETAMKKRNAHPRLLKELASDYNKNQEAFEVEFKQCLAVLFMCPDKTPGLESVLDFAAKYCIFHENTFGEEDPFPESIFNFIFENHNIKNPNIRFRTCEFINRLLNEKGDQASLDQNIFENIGNIMLERLQDKSHTIRAQAVMALQRLQDPYDNDCAIVKAFVFHMVSDPSAIVREKVISHIAVTSQTLPHIIEKIKDVQVQVKKAAYKTLSRLKIQRFTINQRQSILTTGLKNRKEIVREFVIEQLIMTWFKQCNCDVLQLFKALDVETMNEDILKAIAFELFKKQPTSTLKELIKGMQNLEKLITFKNLTPEVAALWYYAVQYFSSTEIHGNDIDEDSIFQILPELTAYTDYIKEFLENLKLGKIENKYIMKLLLKMASSYSLSDEMGRMRLKQLCINLLTYENELSFIPILVSHIQKTMPIVKERLTVMAEIISDIREPLFDKTMVELNESATIEQQMANLQCGTQMLECERELRKDPETLIRCLTIILEFIKAPDVQKLDPTLLTLKDHFIVGCLSGDHNSHVLNLAQQVMAIMCIWNSELANQQFLYFFIQVNDNDLCLSALDAIFDILLVHGLNLYNFGTDSYKDQPSTIKKKEFSLADFSQDATLPTNSMKQLIGIFVSLLDTSVPEVRAKVCLGLAKLLLSGHISSPLVLAHLTLAWFNPETEQDPEVRQGLGMFFSLFSTKRLNSGQIVIDSFIPTLRAINEADDTQPIAEIDQVSVSKLLISLVRSDLVSNCSNFEELGSYHYRLAVVICDELNSGDVSIWVLVKALSYLDLDLSDGHFAPTLLSKLKTVLKQMKKLTDKRIYRMLETFKSKVEELNANYKKDNNKEKIQDASSSENTEEEIANKKPRKGKTQPKIIPESSELERGSKPSEATFEIESIESGEDIQDSIIRKRQLVIETANSDSDKEENCVIEETLSPAQVISETDQEDEDDNHEEKKSPKKKKTKKDDHRSRVDTAVSDLSPSLERKKKVKVKEVENKKMSTPPIKARLRSRTNPDKDVK</sequence>
<evidence type="ECO:0000256" key="4">
    <source>
        <dbReference type="ARBA" id="ARBA00022618"/>
    </source>
</evidence>
<evidence type="ECO:0000256" key="1">
    <source>
        <dbReference type="ARBA" id="ARBA00004286"/>
    </source>
</evidence>
<evidence type="ECO:0000313" key="11">
    <source>
        <dbReference type="Proteomes" id="UP000494040"/>
    </source>
</evidence>
<accession>A0A8I6RZ15</accession>
<comment type="similarity">
    <text evidence="2">Belongs to the CND3 (condensin subunit 3) family.</text>
</comment>
<keyword evidence="4" id="KW-0132">Cell division</keyword>
<name>A0A8I6RZ15_CIMLE</name>
<dbReference type="GO" id="GO:0051301">
    <property type="term" value="P:cell division"/>
    <property type="evidence" value="ECO:0007669"/>
    <property type="project" value="UniProtKB-KW"/>
</dbReference>
<comment type="subcellular location">
    <subcellularLocation>
        <location evidence="1">Chromosome</location>
    </subcellularLocation>
</comment>
<evidence type="ECO:0000313" key="10">
    <source>
        <dbReference type="EnsemblMetazoa" id="XP_014252476.1"/>
    </source>
</evidence>
<reference evidence="10" key="1">
    <citation type="submission" date="2022-01" db="UniProtKB">
        <authorList>
            <consortium name="EnsemblMetazoa"/>
        </authorList>
    </citation>
    <scope>IDENTIFICATION</scope>
</reference>
<dbReference type="GeneID" id="106668334"/>
<dbReference type="GO" id="GO:0005737">
    <property type="term" value="C:cytoplasm"/>
    <property type="evidence" value="ECO:0007669"/>
    <property type="project" value="TreeGrafter"/>
</dbReference>
<dbReference type="SUPFAM" id="SSF48371">
    <property type="entry name" value="ARM repeat"/>
    <property type="match status" value="1"/>
</dbReference>
<keyword evidence="5" id="KW-0498">Mitosis</keyword>
<dbReference type="InterPro" id="IPR016024">
    <property type="entry name" value="ARM-type_fold"/>
</dbReference>
<dbReference type="EnsemblMetazoa" id="XM_014396990.2">
    <property type="protein sequence ID" value="XP_014252476.1"/>
    <property type="gene ID" value="LOC106668334"/>
</dbReference>
<feature type="region of interest" description="Disordered" evidence="8">
    <location>
        <begin position="852"/>
        <end position="908"/>
    </location>
</feature>
<dbReference type="GO" id="GO:0000796">
    <property type="term" value="C:condensin complex"/>
    <property type="evidence" value="ECO:0007669"/>
    <property type="project" value="InterPro"/>
</dbReference>
<keyword evidence="7" id="KW-0131">Cell cycle</keyword>
<dbReference type="Gene3D" id="1.25.10.10">
    <property type="entry name" value="Leucine-rich Repeat Variant"/>
    <property type="match status" value="1"/>
</dbReference>
<dbReference type="OMA" id="FRATQIT"/>
<feature type="domain" description="Nuclear condensin complex subunit 3 C-terminal" evidence="9">
    <location>
        <begin position="504"/>
        <end position="800"/>
    </location>
</feature>
<proteinExistence type="inferred from homology"/>
<dbReference type="GO" id="GO:0007076">
    <property type="term" value="P:mitotic chromosome condensation"/>
    <property type="evidence" value="ECO:0007669"/>
    <property type="project" value="InterPro"/>
</dbReference>
<evidence type="ECO:0000256" key="7">
    <source>
        <dbReference type="ARBA" id="ARBA00023306"/>
    </source>
</evidence>
<protein>
    <recommendedName>
        <fullName evidence="9">Nuclear condensin complex subunit 3 C-terminal domain-containing protein</fullName>
    </recommendedName>
</protein>
<dbReference type="PANTHER" id="PTHR14418">
    <property type="entry name" value="CONDENSIN COMPLEX SUBUNIT 3-RELATED"/>
    <property type="match status" value="1"/>
</dbReference>
<dbReference type="PANTHER" id="PTHR14418:SF5">
    <property type="entry name" value="CONDENSIN COMPLEX SUBUNIT 3"/>
    <property type="match status" value="1"/>
</dbReference>
<feature type="region of interest" description="Disordered" evidence="8">
    <location>
        <begin position="927"/>
        <end position="1029"/>
    </location>
</feature>
<dbReference type="InterPro" id="IPR025977">
    <property type="entry name" value="Cnd3_C"/>
</dbReference>
<evidence type="ECO:0000256" key="8">
    <source>
        <dbReference type="SAM" id="MobiDB-lite"/>
    </source>
</evidence>
<dbReference type="RefSeq" id="XP_014252476.1">
    <property type="nucleotide sequence ID" value="XM_014396990.2"/>
</dbReference>
<dbReference type="OrthoDB" id="27187at2759"/>
<dbReference type="Proteomes" id="UP000494040">
    <property type="component" value="Unassembled WGS sequence"/>
</dbReference>
<dbReference type="GO" id="GO:0000793">
    <property type="term" value="C:condensed chromosome"/>
    <property type="evidence" value="ECO:0007669"/>
    <property type="project" value="TreeGrafter"/>
</dbReference>
<evidence type="ECO:0000256" key="5">
    <source>
        <dbReference type="ARBA" id="ARBA00022776"/>
    </source>
</evidence>